<proteinExistence type="predicted"/>
<comment type="caution">
    <text evidence="1">The sequence shown here is derived from an EMBL/GenBank/DDBJ whole genome shotgun (WGS) entry which is preliminary data.</text>
</comment>
<name>A0A930YDY1_9ACTN</name>
<organism evidence="1 2">
    <name type="scientific">Nocardioides islandensis</name>
    <dbReference type="NCBI Taxonomy" id="433663"/>
    <lineage>
        <taxon>Bacteria</taxon>
        <taxon>Bacillati</taxon>
        <taxon>Actinomycetota</taxon>
        <taxon>Actinomycetes</taxon>
        <taxon>Propionibacteriales</taxon>
        <taxon>Nocardioidaceae</taxon>
        <taxon>Nocardioides</taxon>
    </lineage>
</organism>
<accession>A0A930YDY1</accession>
<dbReference type="Proteomes" id="UP000640489">
    <property type="component" value="Unassembled WGS sequence"/>
</dbReference>
<evidence type="ECO:0000313" key="1">
    <source>
        <dbReference type="EMBL" id="MBF4763197.1"/>
    </source>
</evidence>
<reference evidence="1" key="1">
    <citation type="submission" date="2020-11" db="EMBL/GenBank/DDBJ databases">
        <title>Nocardioides sp. nov., isolated from Soil of Cynanchum wilfordii Hemsley rhizosphere.</title>
        <authorList>
            <person name="Lee J.-S."/>
            <person name="Suh M.K."/>
            <person name="Kim J.-S."/>
        </authorList>
    </citation>
    <scope>NUCLEOTIDE SEQUENCE</scope>
    <source>
        <strain evidence="1">KCTC 19275</strain>
    </source>
</reference>
<protein>
    <submittedName>
        <fullName evidence="1">Uncharacterized protein</fullName>
    </submittedName>
</protein>
<dbReference type="AlphaFoldDB" id="A0A930YDY1"/>
<keyword evidence="2" id="KW-1185">Reference proteome</keyword>
<evidence type="ECO:0000313" key="2">
    <source>
        <dbReference type="Proteomes" id="UP000640489"/>
    </source>
</evidence>
<dbReference type="RefSeq" id="WP_194706365.1">
    <property type="nucleotide sequence ID" value="NZ_JADKPN010000003.1"/>
</dbReference>
<sequence length="606" mass="62884">MKRGRDEAGAIAVVTALMATMLLIVSALAVDLGNTYAHKRDRQKDSDLATLAGAGVAGKNLPATSGGACATAEYTGPRASAGDQAVKDVATYLTKQLGTNITAAQLTDCKVTSNGEVFYGVPKKNTTGSWSLTANKNQLSLVSPPDHVDFGLANVFGFSGTDVNGVSTVEIRSPKFSTLPFYAFDGCDYGPQTLQQPNNGQSATLINLYAGTEPSPANQNNATLTSVTPNAYPAGTATGTLQPIDIAGTNFTGVTDVGFFESGNAVPGPVPVSANATSTPFTINAAGTQIHFNDLPDATRGVTGVQQFWYIRVKKNNQWSAVYIGNGPNPTLNAPKLTIGTPPLLCGQGSSTGNFGTLLLSHAPYSGWDDVGAANVALGLTNTLAIYPPGGPADGTCSSAQTTTVLWPTDGTNCVDTDTGMSAKVATGGFLGKGSSAVAGNQYLLKPRNLTKCANGYTAEATTVQYTQTINNDVLTCFFTDNSTQIADVIDENYPGPPLISASIYDSPRFGYVPVLKIQPAPGGSNKYQIIDFRPCFITDQPPSAIKGDGPLYTSGNSINGITTDNNGVKSVQVIFLDADALPNPPVKNGTVNYTGSGQKIPLLVN</sequence>
<dbReference type="EMBL" id="JADKPN010000003">
    <property type="protein sequence ID" value="MBF4763197.1"/>
    <property type="molecule type" value="Genomic_DNA"/>
</dbReference>
<gene>
    <name evidence="1" type="ORF">ISU07_08665</name>
</gene>